<comment type="caution">
    <text evidence="1">The sequence shown here is derived from an EMBL/GenBank/DDBJ whole genome shotgun (WGS) entry which is preliminary data.</text>
</comment>
<dbReference type="Proteomes" id="UP001201812">
    <property type="component" value="Unassembled WGS sequence"/>
</dbReference>
<organism evidence="1 2">
    <name type="scientific">Ditylenchus destructor</name>
    <dbReference type="NCBI Taxonomy" id="166010"/>
    <lineage>
        <taxon>Eukaryota</taxon>
        <taxon>Metazoa</taxon>
        <taxon>Ecdysozoa</taxon>
        <taxon>Nematoda</taxon>
        <taxon>Chromadorea</taxon>
        <taxon>Rhabditida</taxon>
        <taxon>Tylenchina</taxon>
        <taxon>Tylenchomorpha</taxon>
        <taxon>Sphaerularioidea</taxon>
        <taxon>Anguinidae</taxon>
        <taxon>Anguininae</taxon>
        <taxon>Ditylenchus</taxon>
    </lineage>
</organism>
<dbReference type="EMBL" id="JAKKPZ010000002">
    <property type="protein sequence ID" value="KAI1726595.1"/>
    <property type="molecule type" value="Genomic_DNA"/>
</dbReference>
<evidence type="ECO:0000313" key="1">
    <source>
        <dbReference type="EMBL" id="KAI1726595.1"/>
    </source>
</evidence>
<accession>A0AAD4NJ03</accession>
<evidence type="ECO:0000313" key="2">
    <source>
        <dbReference type="Proteomes" id="UP001201812"/>
    </source>
</evidence>
<keyword evidence="2" id="KW-1185">Reference proteome</keyword>
<reference evidence="1" key="1">
    <citation type="submission" date="2022-01" db="EMBL/GenBank/DDBJ databases">
        <title>Genome Sequence Resource for Two Populations of Ditylenchus destructor, the Migratory Endoparasitic Phytonematode.</title>
        <authorList>
            <person name="Zhang H."/>
            <person name="Lin R."/>
            <person name="Xie B."/>
        </authorList>
    </citation>
    <scope>NUCLEOTIDE SEQUENCE</scope>
    <source>
        <strain evidence="1">BazhouSP</strain>
    </source>
</reference>
<gene>
    <name evidence="1" type="ORF">DdX_03317</name>
</gene>
<dbReference type="AlphaFoldDB" id="A0AAD4NJ03"/>
<sequence>MVFSLHFPVSIKSIESDRLPEAVVTPSGEKAILYVWVGKNSLKLQWILVTISCLSPQNYSFLVAGMANHGIQRYYLYAYLLFTAYRAAFSNFHILETACCSRFLTYQNGANGFGAVQPYHHFYPEYGPSLIVIGRNTGPQQQQRVLRTHNDYCDRPFPNDTKFPNFSSEGTVTLYLLITATTSD</sequence>
<protein>
    <submittedName>
        <fullName evidence="1">Uncharacterized protein</fullName>
    </submittedName>
</protein>
<name>A0AAD4NJ03_9BILA</name>
<proteinExistence type="predicted"/>